<keyword evidence="2" id="KW-1185">Reference proteome</keyword>
<protein>
    <submittedName>
        <fullName evidence="1">Uncharacterized protein</fullName>
    </submittedName>
</protein>
<dbReference type="STRING" id="63737.Npun_F1767"/>
<evidence type="ECO:0000313" key="2">
    <source>
        <dbReference type="Proteomes" id="UP000001191"/>
    </source>
</evidence>
<dbReference type="EMBL" id="CP001037">
    <property type="protein sequence ID" value="ACC80429.1"/>
    <property type="molecule type" value="Genomic_DNA"/>
</dbReference>
<proteinExistence type="predicted"/>
<organism evidence="1 2">
    <name type="scientific">Nostoc punctiforme (strain ATCC 29133 / PCC 73102)</name>
    <dbReference type="NCBI Taxonomy" id="63737"/>
    <lineage>
        <taxon>Bacteria</taxon>
        <taxon>Bacillati</taxon>
        <taxon>Cyanobacteriota</taxon>
        <taxon>Cyanophyceae</taxon>
        <taxon>Nostocales</taxon>
        <taxon>Nostocaceae</taxon>
        <taxon>Nostoc</taxon>
    </lineage>
</organism>
<sequence>MKKTKFVNLSIISLIFFIFTDVFVSHSSPAYSTDNSAEPINTENTDFNCYRQYPETKYPEAKSYCHALANTRNAEFHQIWKDLTAIIKDNRKIKWEDDKIKSRLLVATWTGWNGYDDKIGKDFVTATQDIWVTVAPELQDFCKPFSMTERKKITIPYRINQLLGIPPEASEKINKRKVVQIWVDKKDLFIPTPDPEITDHEAEVNFPELSGFILITNEYKSWFLKQLMANYYPWTKLGYTYDWGKHSDWGKIDPSRPVNVGLSEFIIRENAPLKVESISSAENYCK</sequence>
<dbReference type="Proteomes" id="UP000001191">
    <property type="component" value="Chromosome"/>
</dbReference>
<dbReference type="OrthoDB" id="747120at2"/>
<evidence type="ECO:0000313" key="1">
    <source>
        <dbReference type="EMBL" id="ACC80429.1"/>
    </source>
</evidence>
<name>B2J2J8_NOSP7</name>
<dbReference type="RefSeq" id="WP_012408447.1">
    <property type="nucleotide sequence ID" value="NC_010628.1"/>
</dbReference>
<accession>B2J2J8</accession>
<reference evidence="2" key="1">
    <citation type="submission" date="2008-04" db="EMBL/GenBank/DDBJ databases">
        <title>Complete sequence of chromosome of Nostoc punctiforme ATCC 29133.</title>
        <authorList>
            <consortium name="US DOE Joint Genome Institute"/>
            <person name="Copeland A."/>
            <person name="Lucas S."/>
            <person name="Lapidus A."/>
            <person name="Glavina del Rio T."/>
            <person name="Dalin E."/>
            <person name="Tice H."/>
            <person name="Pitluck S."/>
            <person name="Chain P."/>
            <person name="Malfatti S."/>
            <person name="Shin M."/>
            <person name="Vergez L."/>
            <person name="Schmutz J."/>
            <person name="Larimer F."/>
            <person name="Land M."/>
            <person name="Hauser L."/>
            <person name="Kyrpides N."/>
            <person name="Kim E."/>
            <person name="Meeks J.C."/>
            <person name="Elhai J."/>
            <person name="Campbell E.L."/>
            <person name="Thiel T."/>
            <person name="Longmire J."/>
            <person name="Potts M."/>
            <person name="Atlas R."/>
        </authorList>
    </citation>
    <scope>NUCLEOTIDE SEQUENCE [LARGE SCALE GENOMIC DNA]</scope>
    <source>
        <strain evidence="2">ATCC 29133 / PCC 73102</strain>
    </source>
</reference>
<dbReference type="KEGG" id="npu:Npun_F1767"/>
<dbReference type="AlphaFoldDB" id="B2J2J8"/>
<dbReference type="EnsemblBacteria" id="ACC80429">
    <property type="protein sequence ID" value="ACC80429"/>
    <property type="gene ID" value="Npun_F1767"/>
</dbReference>
<reference evidence="1 2" key="2">
    <citation type="journal article" date="2013" name="Plant Physiol.">
        <title>A Nostoc punctiforme Sugar Transporter Necessary to Establish a Cyanobacterium-Plant Symbiosis.</title>
        <authorList>
            <person name="Ekman M."/>
            <person name="Picossi S."/>
            <person name="Campbell E.L."/>
            <person name="Meeks J.C."/>
            <person name="Flores E."/>
        </authorList>
    </citation>
    <scope>NUCLEOTIDE SEQUENCE [LARGE SCALE GENOMIC DNA]</scope>
    <source>
        <strain evidence="2">ATCC 29133 / PCC 73102</strain>
    </source>
</reference>
<dbReference type="HOGENOM" id="CLU_079027_0_0_3"/>
<gene>
    <name evidence="1" type="ordered locus">Npun_F1767</name>
</gene>
<dbReference type="PhylomeDB" id="B2J2J8"/>
<dbReference type="eggNOG" id="ENOG502ZQ5N">
    <property type="taxonomic scope" value="Bacteria"/>
</dbReference>